<keyword evidence="4" id="KW-0520">NAD</keyword>
<accession>X0U0I5</accession>
<dbReference type="InterPro" id="IPR001088">
    <property type="entry name" value="Glyco_hydro_4"/>
</dbReference>
<dbReference type="Gene3D" id="3.90.110.10">
    <property type="entry name" value="Lactate dehydrogenase/glycoside hydrolase, family 4, C-terminal"/>
    <property type="match status" value="1"/>
</dbReference>
<evidence type="ECO:0000259" key="7">
    <source>
        <dbReference type="Pfam" id="PF11975"/>
    </source>
</evidence>
<keyword evidence="3" id="KW-0378">Hydrolase</keyword>
<keyword evidence="5" id="KW-0464">Manganese</keyword>
<dbReference type="InterPro" id="IPR022616">
    <property type="entry name" value="Glyco_hydro_4_C"/>
</dbReference>
<dbReference type="GO" id="GO:0004553">
    <property type="term" value="F:hydrolase activity, hydrolyzing O-glycosyl compounds"/>
    <property type="evidence" value="ECO:0007669"/>
    <property type="project" value="InterPro"/>
</dbReference>
<dbReference type="AlphaFoldDB" id="X0U0I5"/>
<dbReference type="GO" id="GO:0005975">
    <property type="term" value="P:carbohydrate metabolic process"/>
    <property type="evidence" value="ECO:0007669"/>
    <property type="project" value="InterPro"/>
</dbReference>
<evidence type="ECO:0000256" key="1">
    <source>
        <dbReference type="ARBA" id="ARBA00001911"/>
    </source>
</evidence>
<keyword evidence="2" id="KW-0479">Metal-binding</keyword>
<feature type="non-terminal residue" evidence="8">
    <location>
        <position position="171"/>
    </location>
</feature>
<organism evidence="8">
    <name type="scientific">marine sediment metagenome</name>
    <dbReference type="NCBI Taxonomy" id="412755"/>
    <lineage>
        <taxon>unclassified sequences</taxon>
        <taxon>metagenomes</taxon>
        <taxon>ecological metagenomes</taxon>
    </lineage>
</organism>
<comment type="cofactor">
    <cofactor evidence="1">
        <name>NAD(+)</name>
        <dbReference type="ChEBI" id="CHEBI:57540"/>
    </cofactor>
</comment>
<feature type="non-terminal residue" evidence="8">
    <location>
        <position position="1"/>
    </location>
</feature>
<evidence type="ECO:0000313" key="8">
    <source>
        <dbReference type="EMBL" id="GAF93927.1"/>
    </source>
</evidence>
<gene>
    <name evidence="8" type="ORF">S01H1_23018</name>
</gene>
<evidence type="ECO:0000256" key="4">
    <source>
        <dbReference type="ARBA" id="ARBA00023027"/>
    </source>
</evidence>
<dbReference type="PANTHER" id="PTHR32092:SF5">
    <property type="entry name" value="6-PHOSPHO-BETA-GLUCOSIDASE"/>
    <property type="match status" value="1"/>
</dbReference>
<dbReference type="GO" id="GO:0016616">
    <property type="term" value="F:oxidoreductase activity, acting on the CH-OH group of donors, NAD or NADP as acceptor"/>
    <property type="evidence" value="ECO:0007669"/>
    <property type="project" value="InterPro"/>
</dbReference>
<dbReference type="InterPro" id="IPR015955">
    <property type="entry name" value="Lactate_DH/Glyco_Ohase_4_C"/>
</dbReference>
<proteinExistence type="predicted"/>
<dbReference type="Pfam" id="PF11975">
    <property type="entry name" value="Glyco_hydro_4C"/>
    <property type="match status" value="1"/>
</dbReference>
<dbReference type="PANTHER" id="PTHR32092">
    <property type="entry name" value="6-PHOSPHO-BETA-GLUCOSIDASE-RELATED"/>
    <property type="match status" value="1"/>
</dbReference>
<feature type="domain" description="Glycosyl hydrolase family 4 C-terminal" evidence="7">
    <location>
        <begin position="23"/>
        <end position="171"/>
    </location>
</feature>
<dbReference type="GO" id="GO:0046872">
    <property type="term" value="F:metal ion binding"/>
    <property type="evidence" value="ECO:0007669"/>
    <property type="project" value="UniProtKB-KW"/>
</dbReference>
<comment type="caution">
    <text evidence="8">The sequence shown here is derived from an EMBL/GenBank/DDBJ whole genome shotgun (WGS) entry which is preliminary data.</text>
</comment>
<sequence>IEMKMIIAKHLGVADEDVEMESVGLNHLGWVRKVTVKGEDVLPGLLEFLASEEGPKNIPDAPFDPETITALGAVPLWYCRYFYNTDSVLDGLKKKKQSRAEEVMAIEQALLAKYRDPAQVTKPPELDERGGAYYSKIAIEVIDAFVNDTGVVHAVNTNNRGAMPDLADESV</sequence>
<evidence type="ECO:0000256" key="6">
    <source>
        <dbReference type="ARBA" id="ARBA00023295"/>
    </source>
</evidence>
<evidence type="ECO:0000256" key="2">
    <source>
        <dbReference type="ARBA" id="ARBA00022723"/>
    </source>
</evidence>
<evidence type="ECO:0000256" key="5">
    <source>
        <dbReference type="ARBA" id="ARBA00023211"/>
    </source>
</evidence>
<evidence type="ECO:0000256" key="3">
    <source>
        <dbReference type="ARBA" id="ARBA00022801"/>
    </source>
</evidence>
<dbReference type="EMBL" id="BARS01013152">
    <property type="protein sequence ID" value="GAF93927.1"/>
    <property type="molecule type" value="Genomic_DNA"/>
</dbReference>
<keyword evidence="6" id="KW-0326">Glycosidase</keyword>
<protein>
    <recommendedName>
        <fullName evidence="7">Glycosyl hydrolase family 4 C-terminal domain-containing protein</fullName>
    </recommendedName>
</protein>
<dbReference type="SUPFAM" id="SSF56327">
    <property type="entry name" value="LDH C-terminal domain-like"/>
    <property type="match status" value="1"/>
</dbReference>
<name>X0U0I5_9ZZZZ</name>
<reference evidence="8" key="1">
    <citation type="journal article" date="2014" name="Front. Microbiol.">
        <title>High frequency of phylogenetically diverse reductive dehalogenase-homologous genes in deep subseafloor sedimentary metagenomes.</title>
        <authorList>
            <person name="Kawai M."/>
            <person name="Futagami T."/>
            <person name="Toyoda A."/>
            <person name="Takaki Y."/>
            <person name="Nishi S."/>
            <person name="Hori S."/>
            <person name="Arai W."/>
            <person name="Tsubouchi T."/>
            <person name="Morono Y."/>
            <person name="Uchiyama I."/>
            <person name="Ito T."/>
            <person name="Fujiyama A."/>
            <person name="Inagaki F."/>
            <person name="Takami H."/>
        </authorList>
    </citation>
    <scope>NUCLEOTIDE SEQUENCE</scope>
    <source>
        <strain evidence="8">Expedition CK06-06</strain>
    </source>
</reference>